<evidence type="ECO:0000256" key="3">
    <source>
        <dbReference type="ARBA" id="ARBA00022589"/>
    </source>
</evidence>
<organism evidence="5 6">
    <name type="scientific">Claviceps pazoutovae</name>
    <dbReference type="NCBI Taxonomy" id="1649127"/>
    <lineage>
        <taxon>Eukaryota</taxon>
        <taxon>Fungi</taxon>
        <taxon>Dikarya</taxon>
        <taxon>Ascomycota</taxon>
        <taxon>Pezizomycotina</taxon>
        <taxon>Sordariomycetes</taxon>
        <taxon>Hypocreomycetidae</taxon>
        <taxon>Hypocreales</taxon>
        <taxon>Clavicipitaceae</taxon>
        <taxon>Claviceps</taxon>
    </lineage>
</organism>
<name>A0A9P7M9E0_9HYPO</name>
<dbReference type="Gene3D" id="3.90.25.10">
    <property type="entry name" value="UDP-galactose 4-epimerase, domain 1"/>
    <property type="match status" value="1"/>
</dbReference>
<keyword evidence="6" id="KW-1185">Reference proteome</keyword>
<keyword evidence="4" id="KW-0560">Oxidoreductase</keyword>
<evidence type="ECO:0000256" key="1">
    <source>
        <dbReference type="ARBA" id="ARBA00005107"/>
    </source>
</evidence>
<evidence type="ECO:0000256" key="4">
    <source>
        <dbReference type="ARBA" id="ARBA00023002"/>
    </source>
</evidence>
<reference evidence="5 6" key="1">
    <citation type="journal article" date="2020" name="bioRxiv">
        <title>Whole genome comparisons of ergot fungi reveals the divergence and evolution of species within the genus Claviceps are the result of varying mechanisms driving genome evolution and host range expansion.</title>
        <authorList>
            <person name="Wyka S.A."/>
            <person name="Mondo S.J."/>
            <person name="Liu M."/>
            <person name="Dettman J."/>
            <person name="Nalam V."/>
            <person name="Broders K.D."/>
        </authorList>
    </citation>
    <scope>NUCLEOTIDE SEQUENCE [LARGE SCALE GENOMIC DNA]</scope>
    <source>
        <strain evidence="5 6">CCC 1485</strain>
    </source>
</reference>
<dbReference type="OrthoDB" id="9997102at2759"/>
<comment type="pathway">
    <text evidence="1">Alkaloid biosynthesis; ergot alkaloid biosynthesis.</text>
</comment>
<dbReference type="InterPro" id="IPR019901">
    <property type="entry name" value="Ergot_alkaloid_biosynthesis"/>
</dbReference>
<evidence type="ECO:0000313" key="5">
    <source>
        <dbReference type="EMBL" id="KAG5934465.1"/>
    </source>
</evidence>
<dbReference type="SUPFAM" id="SSF51735">
    <property type="entry name" value="NAD(P)-binding Rossmann-fold domains"/>
    <property type="match status" value="1"/>
</dbReference>
<comment type="similarity">
    <text evidence="2">Belongs to the fgaFS/easG family.</text>
</comment>
<protein>
    <recommendedName>
        <fullName evidence="7">Agroclavine dehydrogenase</fullName>
    </recommendedName>
</protein>
<dbReference type="Proteomes" id="UP000706124">
    <property type="component" value="Unassembled WGS sequence"/>
</dbReference>
<dbReference type="GO" id="GO:0009820">
    <property type="term" value="P:alkaloid metabolic process"/>
    <property type="evidence" value="ECO:0007669"/>
    <property type="project" value="UniProtKB-KW"/>
</dbReference>
<dbReference type="GO" id="GO:0016491">
    <property type="term" value="F:oxidoreductase activity"/>
    <property type="evidence" value="ECO:0007669"/>
    <property type="project" value="UniProtKB-KW"/>
</dbReference>
<evidence type="ECO:0008006" key="7">
    <source>
        <dbReference type="Google" id="ProtNLM"/>
    </source>
</evidence>
<dbReference type="InterPro" id="IPR036291">
    <property type="entry name" value="NAD(P)-bd_dom_sf"/>
</dbReference>
<dbReference type="Gene3D" id="3.40.50.720">
    <property type="entry name" value="NAD(P)-binding Rossmann-like Domain"/>
    <property type="match status" value="1"/>
</dbReference>
<sequence>MTVLLTGGTGRTARHIAGIFRQTNVPFLVASRSSSPGTAGNHRKFDWLDEETFPNALSVDQDMKPVSVVWLCPPPLYDLAPPVINFIDFAVTHNVKKFVLLSASVIQKGGPAMGKIHEHLDSIKDVTYAVLRPTWFMENFSTKGEIQYEAIRRDSTVYSATGNGKIPFISVVDIARVAACALTAETLNNSDHVLQGPDLLTYDEVAQALTGVLGRKITHTKMTEGELAEKLMEEGVTPEEAYMHAAMDSMIKSGSEERVVSDEVKAWTGVKPRGFINFALSEKAAWRPRK</sequence>
<dbReference type="AlphaFoldDB" id="A0A9P7M9E0"/>
<dbReference type="InterPro" id="IPR051604">
    <property type="entry name" value="Ergot_Alk_Oxidoreductase"/>
</dbReference>
<gene>
    <name evidence="5" type="ORF">E4U60_003834</name>
</gene>
<dbReference type="PANTHER" id="PTHR43162:SF1">
    <property type="entry name" value="PRESTALK A DIFFERENTIATION PROTEIN A"/>
    <property type="match status" value="1"/>
</dbReference>
<dbReference type="PANTHER" id="PTHR43162">
    <property type="match status" value="1"/>
</dbReference>
<dbReference type="EMBL" id="SRPO01000306">
    <property type="protein sequence ID" value="KAG5934465.1"/>
    <property type="molecule type" value="Genomic_DNA"/>
</dbReference>
<proteinExistence type="inferred from homology"/>
<comment type="caution">
    <text evidence="5">The sequence shown here is derived from an EMBL/GenBank/DDBJ whole genome shotgun (WGS) entry which is preliminary data.</text>
</comment>
<dbReference type="NCBIfam" id="TIGR03649">
    <property type="entry name" value="ergot_EASG"/>
    <property type="match status" value="1"/>
</dbReference>
<evidence type="ECO:0000256" key="2">
    <source>
        <dbReference type="ARBA" id="ARBA00005372"/>
    </source>
</evidence>
<accession>A0A9P7M9E0</accession>
<keyword evidence="3" id="KW-0017">Alkaloid metabolism</keyword>
<evidence type="ECO:0000313" key="6">
    <source>
        <dbReference type="Proteomes" id="UP000706124"/>
    </source>
</evidence>